<name>A0ABU0W5L6_9GAMM</name>
<evidence type="ECO:0000313" key="2">
    <source>
        <dbReference type="Proteomes" id="UP001239019"/>
    </source>
</evidence>
<accession>A0ABU0W5L6</accession>
<dbReference type="RefSeq" id="WP_306727793.1">
    <property type="nucleotide sequence ID" value="NZ_JAVDDT010000002.1"/>
</dbReference>
<evidence type="ECO:0000313" key="1">
    <source>
        <dbReference type="EMBL" id="MDQ2069309.1"/>
    </source>
</evidence>
<sequence length="131" mass="14534">MDIEPVSNLDLPDGEHVWQVGDQHYVRTRTVRVGDDPDKAAIMVSIKIQAWCCDENGEPILDDEGHRKALVTRTKGIMKDKIADETIAVSEEITDLTTEAIARCRANCVVYDGLFAHLPVEGGEVEEEDAE</sequence>
<protein>
    <submittedName>
        <fullName evidence="1">Uncharacterized protein</fullName>
    </submittedName>
</protein>
<reference evidence="1 2" key="1">
    <citation type="submission" date="2023-08" db="EMBL/GenBank/DDBJ databases">
        <title>Whole-genome sequencing of halo(alkali)philic microorganisms from hypersaline lakes.</title>
        <authorList>
            <person name="Sorokin D.Y."/>
            <person name="Abbas B."/>
            <person name="Merkel A.Y."/>
        </authorList>
    </citation>
    <scope>NUCLEOTIDE SEQUENCE [LARGE SCALE GENOMIC DNA]</scope>
    <source>
        <strain evidence="1 2">AB-CW4</strain>
    </source>
</reference>
<proteinExistence type="predicted"/>
<dbReference type="EMBL" id="JAVDDT010000002">
    <property type="protein sequence ID" value="MDQ2069309.1"/>
    <property type="molecule type" value="Genomic_DNA"/>
</dbReference>
<organism evidence="1 2">
    <name type="scientific">Natronospira bacteriovora</name>
    <dbReference type="NCBI Taxonomy" id="3069753"/>
    <lineage>
        <taxon>Bacteria</taxon>
        <taxon>Pseudomonadati</taxon>
        <taxon>Pseudomonadota</taxon>
        <taxon>Gammaproteobacteria</taxon>
        <taxon>Natronospirales</taxon>
        <taxon>Natronospiraceae</taxon>
        <taxon>Natronospira</taxon>
    </lineage>
</organism>
<gene>
    <name evidence="1" type="ORF">RBH19_05450</name>
</gene>
<comment type="caution">
    <text evidence="1">The sequence shown here is derived from an EMBL/GenBank/DDBJ whole genome shotgun (WGS) entry which is preliminary data.</text>
</comment>
<dbReference type="Proteomes" id="UP001239019">
    <property type="component" value="Unassembled WGS sequence"/>
</dbReference>
<keyword evidence="2" id="KW-1185">Reference proteome</keyword>